<evidence type="ECO:0000256" key="4">
    <source>
        <dbReference type="ARBA" id="ARBA00015647"/>
    </source>
</evidence>
<protein>
    <recommendedName>
        <fullName evidence="4">Pantoate--beta-alanine ligase</fullName>
        <ecNumber evidence="3">6.3.2.1</ecNumber>
    </recommendedName>
    <alternativeName>
        <fullName evidence="10">Pantoate-activating enzyme</fullName>
    </alternativeName>
    <alternativeName>
        <fullName evidence="9">Pantothenate synthetase</fullName>
    </alternativeName>
</protein>
<gene>
    <name evidence="13" type="ORF">CSUI_006566</name>
</gene>
<evidence type="ECO:0000256" key="2">
    <source>
        <dbReference type="ARBA" id="ARBA00009256"/>
    </source>
</evidence>
<dbReference type="EMBL" id="MIGC01003337">
    <property type="protein sequence ID" value="PHJ19605.1"/>
    <property type="molecule type" value="Genomic_DNA"/>
</dbReference>
<evidence type="ECO:0000313" key="14">
    <source>
        <dbReference type="Proteomes" id="UP000221165"/>
    </source>
</evidence>
<evidence type="ECO:0000256" key="3">
    <source>
        <dbReference type="ARBA" id="ARBA00012219"/>
    </source>
</evidence>
<comment type="pathway">
    <text evidence="1">Cofactor biosynthesis; (R)-pantothenate biosynthesis; (R)-pantothenate from (R)-pantoate and beta-alanine: step 1/1.</text>
</comment>
<evidence type="ECO:0000256" key="9">
    <source>
        <dbReference type="ARBA" id="ARBA00029902"/>
    </source>
</evidence>
<keyword evidence="14" id="KW-1185">Reference proteome</keyword>
<feature type="compositionally biased region" description="Basic and acidic residues" evidence="12">
    <location>
        <begin position="225"/>
        <end position="250"/>
    </location>
</feature>
<dbReference type="GO" id="GO:0004592">
    <property type="term" value="F:pantoate-beta-alanine ligase activity"/>
    <property type="evidence" value="ECO:0007669"/>
    <property type="project" value="UniProtKB-EC"/>
</dbReference>
<name>A0A2C6KTI2_9APIC</name>
<dbReference type="InterPro" id="IPR014729">
    <property type="entry name" value="Rossmann-like_a/b/a_fold"/>
</dbReference>
<reference evidence="13 14" key="1">
    <citation type="journal article" date="2017" name="Int. J. Parasitol.">
        <title>The genome of the protozoan parasite Cystoisospora suis and a reverse vaccinology approach to identify vaccine candidates.</title>
        <authorList>
            <person name="Palmieri N."/>
            <person name="Shrestha A."/>
            <person name="Ruttkowski B."/>
            <person name="Beck T."/>
            <person name="Vogl C."/>
            <person name="Tomley F."/>
            <person name="Blake D.P."/>
            <person name="Joachim A."/>
        </authorList>
    </citation>
    <scope>NUCLEOTIDE SEQUENCE [LARGE SCALE GENOMIC DNA]</scope>
    <source>
        <strain evidence="13 14">Wien I</strain>
    </source>
</reference>
<feature type="region of interest" description="Disordered" evidence="12">
    <location>
        <begin position="429"/>
        <end position="449"/>
    </location>
</feature>
<dbReference type="SUPFAM" id="SSF52374">
    <property type="entry name" value="Nucleotidylyl transferase"/>
    <property type="match status" value="2"/>
</dbReference>
<organism evidence="13 14">
    <name type="scientific">Cystoisospora suis</name>
    <dbReference type="NCBI Taxonomy" id="483139"/>
    <lineage>
        <taxon>Eukaryota</taxon>
        <taxon>Sar</taxon>
        <taxon>Alveolata</taxon>
        <taxon>Apicomplexa</taxon>
        <taxon>Conoidasida</taxon>
        <taxon>Coccidia</taxon>
        <taxon>Eucoccidiorida</taxon>
        <taxon>Eimeriorina</taxon>
        <taxon>Sarcocystidae</taxon>
        <taxon>Cystoisospora</taxon>
    </lineage>
</organism>
<keyword evidence="7" id="KW-0547">Nucleotide-binding</keyword>
<dbReference type="EC" id="6.3.2.1" evidence="3"/>
<dbReference type="PANTHER" id="PTHR21299:SF1">
    <property type="entry name" value="PANTOATE--BETA-ALANINE LIGASE"/>
    <property type="match status" value="1"/>
</dbReference>
<evidence type="ECO:0000256" key="8">
    <source>
        <dbReference type="ARBA" id="ARBA00022840"/>
    </source>
</evidence>
<dbReference type="PANTHER" id="PTHR21299">
    <property type="entry name" value="CYTIDYLATE KINASE/PANTOATE-BETA-ALANINE LIGASE"/>
    <property type="match status" value="1"/>
</dbReference>
<dbReference type="Gene3D" id="3.30.1300.10">
    <property type="entry name" value="Pantoate-beta-alanine ligase, C-terminal domain"/>
    <property type="match status" value="1"/>
</dbReference>
<evidence type="ECO:0000256" key="7">
    <source>
        <dbReference type="ARBA" id="ARBA00022741"/>
    </source>
</evidence>
<evidence type="ECO:0000256" key="5">
    <source>
        <dbReference type="ARBA" id="ARBA00022598"/>
    </source>
</evidence>
<dbReference type="AlphaFoldDB" id="A0A2C6KTI2"/>
<dbReference type="Pfam" id="PF02569">
    <property type="entry name" value="Pantoate_ligase"/>
    <property type="match status" value="2"/>
</dbReference>
<evidence type="ECO:0000256" key="10">
    <source>
        <dbReference type="ARBA" id="ARBA00032806"/>
    </source>
</evidence>
<dbReference type="OrthoDB" id="2020436at2759"/>
<keyword evidence="6" id="KW-0566">Pantothenate biosynthesis</keyword>
<dbReference type="InterPro" id="IPR003721">
    <property type="entry name" value="Pantoate_ligase"/>
</dbReference>
<dbReference type="RefSeq" id="XP_067921303.1">
    <property type="nucleotide sequence ID" value="XM_068066722.1"/>
</dbReference>
<dbReference type="GO" id="GO:0015940">
    <property type="term" value="P:pantothenate biosynthetic process"/>
    <property type="evidence" value="ECO:0007669"/>
    <property type="project" value="UniProtKB-UniPathway"/>
</dbReference>
<dbReference type="NCBIfam" id="TIGR00125">
    <property type="entry name" value="cyt_tran_rel"/>
    <property type="match status" value="1"/>
</dbReference>
<feature type="region of interest" description="Disordered" evidence="12">
    <location>
        <begin position="203"/>
        <end position="260"/>
    </location>
</feature>
<evidence type="ECO:0000256" key="11">
    <source>
        <dbReference type="ARBA" id="ARBA00048258"/>
    </source>
</evidence>
<keyword evidence="8" id="KW-0067">ATP-binding</keyword>
<proteinExistence type="inferred from homology"/>
<comment type="similarity">
    <text evidence="2">Belongs to the pantothenate synthetase family.</text>
</comment>
<dbReference type="GeneID" id="94429933"/>
<comment type="catalytic activity">
    <reaction evidence="11">
        <text>(R)-pantoate + beta-alanine + ATP = (R)-pantothenate + AMP + diphosphate + H(+)</text>
        <dbReference type="Rhea" id="RHEA:10912"/>
        <dbReference type="ChEBI" id="CHEBI:15378"/>
        <dbReference type="ChEBI" id="CHEBI:15980"/>
        <dbReference type="ChEBI" id="CHEBI:29032"/>
        <dbReference type="ChEBI" id="CHEBI:30616"/>
        <dbReference type="ChEBI" id="CHEBI:33019"/>
        <dbReference type="ChEBI" id="CHEBI:57966"/>
        <dbReference type="ChEBI" id="CHEBI:456215"/>
        <dbReference type="EC" id="6.3.2.1"/>
    </reaction>
</comment>
<dbReference type="GO" id="GO:0005524">
    <property type="term" value="F:ATP binding"/>
    <property type="evidence" value="ECO:0007669"/>
    <property type="project" value="UniProtKB-KW"/>
</dbReference>
<dbReference type="InterPro" id="IPR042176">
    <property type="entry name" value="Pantoate_ligase_C"/>
</dbReference>
<accession>A0A2C6KTI2</accession>
<dbReference type="Proteomes" id="UP000221165">
    <property type="component" value="Unassembled WGS sequence"/>
</dbReference>
<evidence type="ECO:0000313" key="13">
    <source>
        <dbReference type="EMBL" id="PHJ19605.1"/>
    </source>
</evidence>
<dbReference type="Gene3D" id="3.40.50.620">
    <property type="entry name" value="HUPs"/>
    <property type="match status" value="1"/>
</dbReference>
<evidence type="ECO:0000256" key="12">
    <source>
        <dbReference type="SAM" id="MobiDB-lite"/>
    </source>
</evidence>
<evidence type="ECO:0000256" key="1">
    <source>
        <dbReference type="ARBA" id="ARBA00004990"/>
    </source>
</evidence>
<dbReference type="CDD" id="cd04301">
    <property type="entry name" value="NAT_SF"/>
    <property type="match status" value="1"/>
</dbReference>
<dbReference type="UniPathway" id="UPA00028">
    <property type="reaction ID" value="UER00005"/>
</dbReference>
<evidence type="ECO:0000256" key="6">
    <source>
        <dbReference type="ARBA" id="ARBA00022655"/>
    </source>
</evidence>
<sequence length="748" mass="83629">MANDVSCQQARINRTPWTAFSADFLPSSSPFFPFGPSEPQISSAESIDSILVLHSPKELLAYRNARPPVPLRFPSTIETRDKITTGNGCPAAGEADWHNRTRRRRISLVPTMGGLHEGHMHLVRSASRIADEVWVTIFLNSFQFQSPQDFYSYPVSVDDDMKLLSTEPSVRLVFIPSHQSLYPLDSGHTFALGRPSCALGTGPAVSWGNQENKRPEKSGNSCPVPREEKSEDRDATEGKLNDTDRGDKLHIHGATVSGESPPQRLFRTRVDFEDIEEVEGEGRRRPGFFRGIGTIVTKLLTLTRPTYAHFGLKDFQQVACIKRLLCGMGANTVLLAHSTSRDPDGLATATRNRRLNTEERNHMRKGYQLLQRIQRLYADGERRVSKLLDEGWSFAKTENLHLYYMTVDRWEDAEPVLYRHRQGKLKRFSHYGTGDASSGNKRAKTGSGECRSVELTGELDTGDKGEEELILDSPGRFCVTIAVRGNSLTTIVDNTCLSDFSKFGDLLPPPLNRPWETTSSEFKYASFTSFVLLMSLGCHLRRLSKEDLDMILDAEAEEGHVTQSQRGCEVSGTSGGVSAREVSKLPWLCEHASEVVGHSRTWALGLLKRSMDFTRKPSVGKLEERTSLTSLSERLIGYVWGEVQEGEKPVLLLRRVFVKRSRRRQTLGSHLLKAYLALTYKEKLPSLGSALVVRTDPLPVWLAHAASEHGFSLIAGESSDAAPRLGVGKDSCCQMELNLKEWYTRFVE</sequence>
<comment type="caution">
    <text evidence="13">The sequence shown here is derived from an EMBL/GenBank/DDBJ whole genome shotgun (WGS) entry which is preliminary data.</text>
</comment>
<dbReference type="InterPro" id="IPR004821">
    <property type="entry name" value="Cyt_trans-like"/>
</dbReference>
<dbReference type="VEuPathDB" id="ToxoDB:CSUI_006566"/>
<keyword evidence="5" id="KW-0436">Ligase</keyword>